<dbReference type="Proteomes" id="UP001293254">
    <property type="component" value="Unassembled WGS sequence"/>
</dbReference>
<accession>A0AAE1Y4C4</accession>
<keyword evidence="3" id="KW-1185">Reference proteome</keyword>
<dbReference type="AlphaFoldDB" id="A0AAE1Y4C4"/>
<evidence type="ECO:0000313" key="3">
    <source>
        <dbReference type="Proteomes" id="UP001293254"/>
    </source>
</evidence>
<feature type="transmembrane region" description="Helical" evidence="1">
    <location>
        <begin position="101"/>
        <end position="130"/>
    </location>
</feature>
<evidence type="ECO:0000256" key="1">
    <source>
        <dbReference type="SAM" id="Phobius"/>
    </source>
</evidence>
<evidence type="ECO:0000313" key="2">
    <source>
        <dbReference type="EMBL" id="KAK4423489.1"/>
    </source>
</evidence>
<dbReference type="PANTHER" id="PTHR38225:SF3">
    <property type="entry name" value="RX N-TERMINAL DOMAIN-CONTAINING PROTEIN"/>
    <property type="match status" value="1"/>
</dbReference>
<comment type="caution">
    <text evidence="2">The sequence shown here is derived from an EMBL/GenBank/DDBJ whole genome shotgun (WGS) entry which is preliminary data.</text>
</comment>
<dbReference type="PANTHER" id="PTHR38225">
    <property type="entry name" value="PROTEIN, PUTATIVE-RELATED"/>
    <property type="match status" value="1"/>
</dbReference>
<reference evidence="2" key="1">
    <citation type="submission" date="2020-06" db="EMBL/GenBank/DDBJ databases">
        <authorList>
            <person name="Li T."/>
            <person name="Hu X."/>
            <person name="Zhang T."/>
            <person name="Song X."/>
            <person name="Zhang H."/>
            <person name="Dai N."/>
            <person name="Sheng W."/>
            <person name="Hou X."/>
            <person name="Wei L."/>
        </authorList>
    </citation>
    <scope>NUCLEOTIDE SEQUENCE</scope>
    <source>
        <strain evidence="2">3651</strain>
        <tissue evidence="2">Leaf</tissue>
    </source>
</reference>
<proteinExistence type="predicted"/>
<keyword evidence="1" id="KW-0812">Transmembrane</keyword>
<keyword evidence="1" id="KW-0472">Membrane</keyword>
<name>A0AAE1Y4C4_9LAMI</name>
<sequence>MASTSFCFSFSRLRSSNPCFSCSRLKVQLLPPQARSQGFWDDQGNSSDTVDGNLSILRYRMEQVRMKDRLNTCYKLGNYGWNYRSEYDDVRKKNAMVLLSLIELVTIVVTTVGLVFLSGSLCIFIVALIFHHSQI</sequence>
<protein>
    <submittedName>
        <fullName evidence="2">Uncharacterized protein</fullName>
    </submittedName>
</protein>
<organism evidence="2 3">
    <name type="scientific">Sesamum alatum</name>
    <dbReference type="NCBI Taxonomy" id="300844"/>
    <lineage>
        <taxon>Eukaryota</taxon>
        <taxon>Viridiplantae</taxon>
        <taxon>Streptophyta</taxon>
        <taxon>Embryophyta</taxon>
        <taxon>Tracheophyta</taxon>
        <taxon>Spermatophyta</taxon>
        <taxon>Magnoliopsida</taxon>
        <taxon>eudicotyledons</taxon>
        <taxon>Gunneridae</taxon>
        <taxon>Pentapetalae</taxon>
        <taxon>asterids</taxon>
        <taxon>lamiids</taxon>
        <taxon>Lamiales</taxon>
        <taxon>Pedaliaceae</taxon>
        <taxon>Sesamum</taxon>
    </lineage>
</organism>
<keyword evidence="1" id="KW-1133">Transmembrane helix</keyword>
<dbReference type="EMBL" id="JACGWO010000007">
    <property type="protein sequence ID" value="KAK4423489.1"/>
    <property type="molecule type" value="Genomic_DNA"/>
</dbReference>
<gene>
    <name evidence="2" type="ORF">Salat_1931700</name>
</gene>
<reference evidence="2" key="2">
    <citation type="journal article" date="2024" name="Plant">
        <title>Genomic evolution and insights into agronomic trait innovations of Sesamum species.</title>
        <authorList>
            <person name="Miao H."/>
            <person name="Wang L."/>
            <person name="Qu L."/>
            <person name="Liu H."/>
            <person name="Sun Y."/>
            <person name="Le M."/>
            <person name="Wang Q."/>
            <person name="Wei S."/>
            <person name="Zheng Y."/>
            <person name="Lin W."/>
            <person name="Duan Y."/>
            <person name="Cao H."/>
            <person name="Xiong S."/>
            <person name="Wang X."/>
            <person name="Wei L."/>
            <person name="Li C."/>
            <person name="Ma Q."/>
            <person name="Ju M."/>
            <person name="Zhao R."/>
            <person name="Li G."/>
            <person name="Mu C."/>
            <person name="Tian Q."/>
            <person name="Mei H."/>
            <person name="Zhang T."/>
            <person name="Gao T."/>
            <person name="Zhang H."/>
        </authorList>
    </citation>
    <scope>NUCLEOTIDE SEQUENCE</scope>
    <source>
        <strain evidence="2">3651</strain>
    </source>
</reference>